<evidence type="ECO:0000313" key="16">
    <source>
        <dbReference type="EMBL" id="MBD2185270.1"/>
    </source>
</evidence>
<dbReference type="InterPro" id="IPR014721">
    <property type="entry name" value="Ribsml_uS5_D2-typ_fold_subgr"/>
</dbReference>
<dbReference type="Pfam" id="PF00288">
    <property type="entry name" value="GHMP_kinases_N"/>
    <property type="match status" value="1"/>
</dbReference>
<keyword evidence="17" id="KW-1185">Reference proteome</keyword>
<keyword evidence="6 13" id="KW-0808">Transferase</keyword>
<evidence type="ECO:0000256" key="12">
    <source>
        <dbReference type="ARBA" id="ARBA00049954"/>
    </source>
</evidence>
<keyword evidence="9 13" id="KW-0418">Kinase</keyword>
<evidence type="ECO:0000256" key="4">
    <source>
        <dbReference type="ARBA" id="ARBA00017858"/>
    </source>
</evidence>
<reference evidence="16" key="2">
    <citation type="submission" date="2020-08" db="EMBL/GenBank/DDBJ databases">
        <authorList>
            <person name="Chen M."/>
            <person name="Teng W."/>
            <person name="Zhao L."/>
            <person name="Hu C."/>
            <person name="Zhou Y."/>
            <person name="Han B."/>
            <person name="Song L."/>
            <person name="Shu W."/>
        </authorList>
    </citation>
    <scope>NUCLEOTIDE SEQUENCE</scope>
    <source>
        <strain evidence="16">FACHB-1375</strain>
    </source>
</reference>
<evidence type="ECO:0000256" key="8">
    <source>
        <dbReference type="ARBA" id="ARBA00022741"/>
    </source>
</evidence>
<dbReference type="GO" id="GO:0004413">
    <property type="term" value="F:homoserine kinase activity"/>
    <property type="evidence" value="ECO:0007669"/>
    <property type="project" value="UniProtKB-UniRule"/>
</dbReference>
<dbReference type="SUPFAM" id="SSF54211">
    <property type="entry name" value="Ribosomal protein S5 domain 2-like"/>
    <property type="match status" value="1"/>
</dbReference>
<evidence type="ECO:0000256" key="7">
    <source>
        <dbReference type="ARBA" id="ARBA00022697"/>
    </source>
</evidence>
<dbReference type="HAMAP" id="MF_00384">
    <property type="entry name" value="Homoser_kinase"/>
    <property type="match status" value="1"/>
</dbReference>
<keyword evidence="8 13" id="KW-0547">Nucleotide-binding</keyword>
<name>A0A926ZJQ8_9CYAN</name>
<feature type="domain" description="GHMP kinase C-terminal" evidence="15">
    <location>
        <begin position="224"/>
        <end position="298"/>
    </location>
</feature>
<dbReference type="GO" id="GO:0005524">
    <property type="term" value="F:ATP binding"/>
    <property type="evidence" value="ECO:0007669"/>
    <property type="project" value="UniProtKB-UniRule"/>
</dbReference>
<dbReference type="InterPro" id="IPR000870">
    <property type="entry name" value="Homoserine_kinase"/>
</dbReference>
<evidence type="ECO:0000256" key="6">
    <source>
        <dbReference type="ARBA" id="ARBA00022679"/>
    </source>
</evidence>
<dbReference type="RefSeq" id="WP_190473325.1">
    <property type="nucleotide sequence ID" value="NZ_JACJPW010000114.1"/>
</dbReference>
<dbReference type="Pfam" id="PF08544">
    <property type="entry name" value="GHMP_kinases_C"/>
    <property type="match status" value="1"/>
</dbReference>
<accession>A0A926ZJQ8</accession>
<dbReference type="NCBIfam" id="TIGR00191">
    <property type="entry name" value="thrB"/>
    <property type="match status" value="1"/>
</dbReference>
<dbReference type="InterPro" id="IPR006203">
    <property type="entry name" value="GHMP_knse_ATP-bd_CS"/>
</dbReference>
<keyword evidence="7 13" id="KW-0791">Threonine biosynthesis</keyword>
<protein>
    <recommendedName>
        <fullName evidence="4 13">Homoserine kinase</fullName>
        <shortName evidence="13">HK</shortName>
        <shortName evidence="13">HSK</shortName>
        <ecNumber evidence="3 13">2.7.1.39</ecNumber>
    </recommendedName>
</protein>
<dbReference type="EC" id="2.7.1.39" evidence="3 13"/>
<dbReference type="InterPro" id="IPR020568">
    <property type="entry name" value="Ribosomal_Su5_D2-typ_SF"/>
</dbReference>
<evidence type="ECO:0000256" key="5">
    <source>
        <dbReference type="ARBA" id="ARBA00022605"/>
    </source>
</evidence>
<dbReference type="InterPro" id="IPR036554">
    <property type="entry name" value="GHMP_kinase_C_sf"/>
</dbReference>
<evidence type="ECO:0000256" key="10">
    <source>
        <dbReference type="ARBA" id="ARBA00022840"/>
    </source>
</evidence>
<comment type="pathway">
    <text evidence="1 13">Amino-acid biosynthesis; L-threonine biosynthesis; L-threonine from L-aspartate: step 4/5.</text>
</comment>
<reference evidence="16" key="1">
    <citation type="journal article" date="2015" name="ISME J.">
        <title>Draft Genome Sequence of Streptomyces incarnatus NRRL8089, which Produces the Nucleoside Antibiotic Sinefungin.</title>
        <authorList>
            <person name="Oshima K."/>
            <person name="Hattori M."/>
            <person name="Shimizu H."/>
            <person name="Fukuda K."/>
            <person name="Nemoto M."/>
            <person name="Inagaki K."/>
            <person name="Tamura T."/>
        </authorList>
    </citation>
    <scope>NUCLEOTIDE SEQUENCE</scope>
    <source>
        <strain evidence="16">FACHB-1375</strain>
    </source>
</reference>
<dbReference type="PIRSF" id="PIRSF000676">
    <property type="entry name" value="Homoser_kin"/>
    <property type="match status" value="1"/>
</dbReference>
<dbReference type="PRINTS" id="PR00958">
    <property type="entry name" value="HOMSERKINASE"/>
</dbReference>
<evidence type="ECO:0000259" key="14">
    <source>
        <dbReference type="Pfam" id="PF00288"/>
    </source>
</evidence>
<dbReference type="PANTHER" id="PTHR20861">
    <property type="entry name" value="HOMOSERINE/4-DIPHOSPHOCYTIDYL-2-C-METHYL-D-ERYTHRITOL KINASE"/>
    <property type="match status" value="1"/>
</dbReference>
<evidence type="ECO:0000256" key="3">
    <source>
        <dbReference type="ARBA" id="ARBA00012078"/>
    </source>
</evidence>
<evidence type="ECO:0000256" key="11">
    <source>
        <dbReference type="ARBA" id="ARBA00049375"/>
    </source>
</evidence>
<dbReference type="PANTHER" id="PTHR20861:SF1">
    <property type="entry name" value="HOMOSERINE KINASE"/>
    <property type="match status" value="1"/>
</dbReference>
<gene>
    <name evidence="13" type="primary">thrB</name>
    <name evidence="16" type="ORF">H6G03_30055</name>
</gene>
<evidence type="ECO:0000259" key="15">
    <source>
        <dbReference type="Pfam" id="PF08544"/>
    </source>
</evidence>
<comment type="caution">
    <text evidence="16">The sequence shown here is derived from an EMBL/GenBank/DDBJ whole genome shotgun (WGS) entry which is preliminary data.</text>
</comment>
<feature type="binding site" evidence="13">
    <location>
        <begin position="104"/>
        <end position="114"/>
    </location>
    <ligand>
        <name>ATP</name>
        <dbReference type="ChEBI" id="CHEBI:30616"/>
    </ligand>
</feature>
<dbReference type="InterPro" id="IPR013750">
    <property type="entry name" value="GHMP_kinase_C_dom"/>
</dbReference>
<sequence length="321" mass="34121">MLDASTVSVTVPATTANLGPGFDCIGAALTLYNEFKFSCLEPSLSLAPNLREETGQVKITVTGVEADRVKTDESNLAYQSFLKLYRHIDRTPPAVEIQINLDVPLARGLGSSATAIVGGLVGANQLAGAPLSQTEVMELAIALEGHPDNVVPALLGGCRLAATAAAENKIDWQICDVPWHSDIVPIVAIPDFELSTAEARRVLPTEYSRADAIFNTAHCGLLVRGLESGRGDWLRVALQDRIHQPYRQALIPGYDAVREAALVKKAYGMVISGAGPTLLALANFVDAPEVAVAMAAAWQQEGIESQVRSLSIDVRGAKIDS</sequence>
<dbReference type="AlphaFoldDB" id="A0A926ZJQ8"/>
<evidence type="ECO:0000256" key="9">
    <source>
        <dbReference type="ARBA" id="ARBA00022777"/>
    </source>
</evidence>
<evidence type="ECO:0000313" key="17">
    <source>
        <dbReference type="Proteomes" id="UP000641646"/>
    </source>
</evidence>
<evidence type="ECO:0000256" key="2">
    <source>
        <dbReference type="ARBA" id="ARBA00007370"/>
    </source>
</evidence>
<dbReference type="GO" id="GO:0005737">
    <property type="term" value="C:cytoplasm"/>
    <property type="evidence" value="ECO:0007669"/>
    <property type="project" value="UniProtKB-SubCell"/>
</dbReference>
<dbReference type="Proteomes" id="UP000641646">
    <property type="component" value="Unassembled WGS sequence"/>
</dbReference>
<organism evidence="16 17">
    <name type="scientific">Aerosakkonema funiforme FACHB-1375</name>
    <dbReference type="NCBI Taxonomy" id="2949571"/>
    <lineage>
        <taxon>Bacteria</taxon>
        <taxon>Bacillati</taxon>
        <taxon>Cyanobacteriota</taxon>
        <taxon>Cyanophyceae</taxon>
        <taxon>Oscillatoriophycideae</taxon>
        <taxon>Aerosakkonematales</taxon>
        <taxon>Aerosakkonemataceae</taxon>
        <taxon>Aerosakkonema</taxon>
    </lineage>
</organism>
<dbReference type="EMBL" id="JACJPW010000114">
    <property type="protein sequence ID" value="MBD2185270.1"/>
    <property type="molecule type" value="Genomic_DNA"/>
</dbReference>
<keyword evidence="13" id="KW-0963">Cytoplasm</keyword>
<dbReference type="Gene3D" id="3.30.230.10">
    <property type="match status" value="1"/>
</dbReference>
<keyword evidence="10 13" id="KW-0067">ATP-binding</keyword>
<keyword evidence="5 13" id="KW-0028">Amino-acid biosynthesis</keyword>
<comment type="catalytic activity">
    <reaction evidence="11 13">
        <text>L-homoserine + ATP = O-phospho-L-homoserine + ADP + H(+)</text>
        <dbReference type="Rhea" id="RHEA:13985"/>
        <dbReference type="ChEBI" id="CHEBI:15378"/>
        <dbReference type="ChEBI" id="CHEBI:30616"/>
        <dbReference type="ChEBI" id="CHEBI:57476"/>
        <dbReference type="ChEBI" id="CHEBI:57590"/>
        <dbReference type="ChEBI" id="CHEBI:456216"/>
        <dbReference type="EC" id="2.7.1.39"/>
    </reaction>
</comment>
<evidence type="ECO:0000256" key="1">
    <source>
        <dbReference type="ARBA" id="ARBA00005015"/>
    </source>
</evidence>
<dbReference type="InterPro" id="IPR006204">
    <property type="entry name" value="GHMP_kinase_N_dom"/>
</dbReference>
<proteinExistence type="inferred from homology"/>
<dbReference type="GO" id="GO:0009088">
    <property type="term" value="P:threonine biosynthetic process"/>
    <property type="evidence" value="ECO:0007669"/>
    <property type="project" value="UniProtKB-UniRule"/>
</dbReference>
<feature type="domain" description="GHMP kinase N-terminal" evidence="14">
    <location>
        <begin position="75"/>
        <end position="157"/>
    </location>
</feature>
<dbReference type="PROSITE" id="PS00627">
    <property type="entry name" value="GHMP_KINASES_ATP"/>
    <property type="match status" value="1"/>
</dbReference>
<evidence type="ECO:0000256" key="13">
    <source>
        <dbReference type="HAMAP-Rule" id="MF_00384"/>
    </source>
</evidence>
<comment type="function">
    <text evidence="12 13">Catalyzes the ATP-dependent phosphorylation of L-homoserine to L-homoserine phosphate.</text>
</comment>
<dbReference type="SUPFAM" id="SSF55060">
    <property type="entry name" value="GHMP Kinase, C-terminal domain"/>
    <property type="match status" value="1"/>
</dbReference>
<comment type="subcellular location">
    <subcellularLocation>
        <location evidence="13">Cytoplasm</location>
    </subcellularLocation>
</comment>
<comment type="similarity">
    <text evidence="2 13">Belongs to the GHMP kinase family. Homoserine kinase subfamily.</text>
</comment>
<dbReference type="Gene3D" id="3.30.70.890">
    <property type="entry name" value="GHMP kinase, C-terminal domain"/>
    <property type="match status" value="1"/>
</dbReference>